<dbReference type="InterPro" id="IPR023016">
    <property type="entry name" value="HisA/PriA"/>
</dbReference>
<comment type="pathway">
    <text evidence="3 9">Amino-acid biosynthesis; L-histidine biosynthesis; L-histidine from 5-phospho-alpha-D-ribose 1-diphosphate: step 4/9.</text>
</comment>
<evidence type="ECO:0000313" key="12">
    <source>
        <dbReference type="Proteomes" id="UP001595379"/>
    </source>
</evidence>
<keyword evidence="12" id="KW-1185">Reference proteome</keyword>
<dbReference type="InterPro" id="IPR011060">
    <property type="entry name" value="RibuloseP-bd_barrel"/>
</dbReference>
<name>A0ABV6ZTK1_9PROT</name>
<dbReference type="InterPro" id="IPR006062">
    <property type="entry name" value="His_biosynth"/>
</dbReference>
<evidence type="ECO:0000256" key="5">
    <source>
        <dbReference type="ARBA" id="ARBA00022490"/>
    </source>
</evidence>
<feature type="active site" description="Proton donor" evidence="9">
    <location>
        <position position="129"/>
    </location>
</feature>
<comment type="subcellular location">
    <subcellularLocation>
        <location evidence="2 9">Cytoplasm</location>
    </subcellularLocation>
</comment>
<feature type="active site" description="Proton acceptor" evidence="9">
    <location>
        <position position="8"/>
    </location>
</feature>
<gene>
    <name evidence="9" type="primary">hisA</name>
    <name evidence="11" type="ORF">ACFOOR_01415</name>
</gene>
<dbReference type="CDD" id="cd04732">
    <property type="entry name" value="HisA"/>
    <property type="match status" value="1"/>
</dbReference>
<dbReference type="Pfam" id="PF00977">
    <property type="entry name" value="His_biosynth"/>
    <property type="match status" value="1"/>
</dbReference>
<dbReference type="Gene3D" id="3.20.20.70">
    <property type="entry name" value="Aldolase class I"/>
    <property type="match status" value="1"/>
</dbReference>
<keyword evidence="7 9" id="KW-0368">Histidine biosynthesis</keyword>
<protein>
    <recommendedName>
        <fullName evidence="9">1-(5-phosphoribosyl)-5-[(5-phosphoribosylamino)methylideneamino] imidazole-4-carboxamide isomerase</fullName>
        <ecNumber evidence="9">5.3.1.16</ecNumber>
    </recommendedName>
    <alternativeName>
        <fullName evidence="9">Phosphoribosylformimino-5-aminoimidazole carboxamide ribotide isomerase</fullName>
    </alternativeName>
</protein>
<accession>A0ABV6ZTK1</accession>
<evidence type="ECO:0000256" key="8">
    <source>
        <dbReference type="ARBA" id="ARBA00023235"/>
    </source>
</evidence>
<proteinExistence type="inferred from homology"/>
<dbReference type="InterPro" id="IPR044524">
    <property type="entry name" value="Isoase_HisA-like"/>
</dbReference>
<dbReference type="InterPro" id="IPR013785">
    <property type="entry name" value="Aldolase_TIM"/>
</dbReference>
<evidence type="ECO:0000256" key="7">
    <source>
        <dbReference type="ARBA" id="ARBA00023102"/>
    </source>
</evidence>
<evidence type="ECO:0000256" key="9">
    <source>
        <dbReference type="HAMAP-Rule" id="MF_01014"/>
    </source>
</evidence>
<evidence type="ECO:0000313" key="11">
    <source>
        <dbReference type="EMBL" id="MFC2924757.1"/>
    </source>
</evidence>
<evidence type="ECO:0000256" key="1">
    <source>
        <dbReference type="ARBA" id="ARBA00000901"/>
    </source>
</evidence>
<dbReference type="SUPFAM" id="SSF51366">
    <property type="entry name" value="Ribulose-phoshate binding barrel"/>
    <property type="match status" value="1"/>
</dbReference>
<organism evidence="11 12">
    <name type="scientific">Hyphobacterium vulgare</name>
    <dbReference type="NCBI Taxonomy" id="1736751"/>
    <lineage>
        <taxon>Bacteria</taxon>
        <taxon>Pseudomonadati</taxon>
        <taxon>Pseudomonadota</taxon>
        <taxon>Alphaproteobacteria</taxon>
        <taxon>Maricaulales</taxon>
        <taxon>Maricaulaceae</taxon>
        <taxon>Hyphobacterium</taxon>
    </lineage>
</organism>
<comment type="caution">
    <text evidence="11">The sequence shown here is derived from an EMBL/GenBank/DDBJ whole genome shotgun (WGS) entry which is preliminary data.</text>
</comment>
<dbReference type="EMBL" id="JBHRSV010000001">
    <property type="protein sequence ID" value="MFC2924757.1"/>
    <property type="molecule type" value="Genomic_DNA"/>
</dbReference>
<evidence type="ECO:0000256" key="2">
    <source>
        <dbReference type="ARBA" id="ARBA00004496"/>
    </source>
</evidence>
<dbReference type="RefSeq" id="WP_343163533.1">
    <property type="nucleotide sequence ID" value="NZ_JBHRSV010000001.1"/>
</dbReference>
<dbReference type="PANTHER" id="PTHR43090">
    <property type="entry name" value="1-(5-PHOSPHORIBOSYL)-5-[(5-PHOSPHORIBOSYLAMINO)METHYLIDENEAMINO] IMIDAZOLE-4-CARBOXAMIDE ISOMERASE"/>
    <property type="match status" value="1"/>
</dbReference>
<evidence type="ECO:0000256" key="4">
    <source>
        <dbReference type="ARBA" id="ARBA00009667"/>
    </source>
</evidence>
<comment type="catalytic activity">
    <reaction evidence="1 9">
        <text>1-(5-phospho-beta-D-ribosyl)-5-[(5-phospho-beta-D-ribosylamino)methylideneamino]imidazole-4-carboxamide = 5-[(5-phospho-1-deoxy-D-ribulos-1-ylimino)methylamino]-1-(5-phospho-beta-D-ribosyl)imidazole-4-carboxamide</text>
        <dbReference type="Rhea" id="RHEA:15469"/>
        <dbReference type="ChEBI" id="CHEBI:58435"/>
        <dbReference type="ChEBI" id="CHEBI:58525"/>
        <dbReference type="EC" id="5.3.1.16"/>
    </reaction>
</comment>
<evidence type="ECO:0000256" key="3">
    <source>
        <dbReference type="ARBA" id="ARBA00005133"/>
    </source>
</evidence>
<evidence type="ECO:0000256" key="6">
    <source>
        <dbReference type="ARBA" id="ARBA00022605"/>
    </source>
</evidence>
<dbReference type="EC" id="5.3.1.16" evidence="9"/>
<sequence length="244" mass="25287">MQLYPAIDLLDGQVVRLRHGAFDAVTAYGSDPLAVAEAWRDEGADWLHVVDLSGARDGARRQGEAVGRLCQTGLNVQTGGGVRCADDVEALLGAGASRVIVGSVAVTHPDLFASWLDAYGGDRLVAALDVRIEGGVAIPVVKGWTEASGTTLGELLATYRHSGLRHVLITDVGRDGALAGPATSLYADLALRWPDLAFQASGGVSSLADLAALAKSGPDGAIVGKALYENRFTVREAIACLRGG</sequence>
<dbReference type="Proteomes" id="UP001595379">
    <property type="component" value="Unassembled WGS sequence"/>
</dbReference>
<keyword evidence="8 9" id="KW-0413">Isomerase</keyword>
<dbReference type="HAMAP" id="MF_01014">
    <property type="entry name" value="HisA"/>
    <property type="match status" value="1"/>
</dbReference>
<keyword evidence="5 9" id="KW-0963">Cytoplasm</keyword>
<reference evidence="12" key="1">
    <citation type="journal article" date="2019" name="Int. J. Syst. Evol. Microbiol.">
        <title>The Global Catalogue of Microorganisms (GCM) 10K type strain sequencing project: providing services to taxonomists for standard genome sequencing and annotation.</title>
        <authorList>
            <consortium name="The Broad Institute Genomics Platform"/>
            <consortium name="The Broad Institute Genome Sequencing Center for Infectious Disease"/>
            <person name="Wu L."/>
            <person name="Ma J."/>
        </authorList>
    </citation>
    <scope>NUCLEOTIDE SEQUENCE [LARGE SCALE GENOMIC DNA]</scope>
    <source>
        <strain evidence="12">KCTC 52487</strain>
    </source>
</reference>
<comment type="similarity">
    <text evidence="4 9 10">Belongs to the HisA/HisF family.</text>
</comment>
<evidence type="ECO:0000256" key="10">
    <source>
        <dbReference type="RuleBase" id="RU003657"/>
    </source>
</evidence>
<keyword evidence="6 9" id="KW-0028">Amino-acid biosynthesis</keyword>
<dbReference type="GO" id="GO:0016853">
    <property type="term" value="F:isomerase activity"/>
    <property type="evidence" value="ECO:0007669"/>
    <property type="project" value="UniProtKB-KW"/>
</dbReference>
<dbReference type="PANTHER" id="PTHR43090:SF2">
    <property type="entry name" value="1-(5-PHOSPHORIBOSYL)-5-[(5-PHOSPHORIBOSYLAMINO)METHYLIDENEAMINO] IMIDAZOLE-4-CARBOXAMIDE ISOMERASE"/>
    <property type="match status" value="1"/>
</dbReference>